<evidence type="ECO:0000256" key="13">
    <source>
        <dbReference type="ARBA" id="ARBA00052179"/>
    </source>
</evidence>
<dbReference type="Proteomes" id="UP000675881">
    <property type="component" value="Chromosome 7"/>
</dbReference>
<dbReference type="GO" id="GO:0016324">
    <property type="term" value="C:apical plasma membrane"/>
    <property type="evidence" value="ECO:0007669"/>
    <property type="project" value="UniProtKB-SubCell"/>
</dbReference>
<evidence type="ECO:0000256" key="5">
    <source>
        <dbReference type="ARBA" id="ARBA00022553"/>
    </source>
</evidence>
<keyword evidence="20" id="KW-1185">Reference proteome</keyword>
<comment type="catalytic activity">
    <reaction evidence="14">
        <text>L-leucine(out) + L-arginine(in) = L-leucine(in) + L-arginine(out)</text>
        <dbReference type="Rhea" id="RHEA:71059"/>
        <dbReference type="ChEBI" id="CHEBI:32682"/>
        <dbReference type="ChEBI" id="CHEBI:57427"/>
    </reaction>
    <physiologicalReaction direction="left-to-right" evidence="14">
        <dbReference type="Rhea" id="RHEA:71060"/>
    </physiologicalReaction>
</comment>
<evidence type="ECO:0000256" key="3">
    <source>
        <dbReference type="ARBA" id="ARBA00022448"/>
    </source>
</evidence>
<keyword evidence="8" id="KW-0472">Membrane</keyword>
<keyword evidence="4" id="KW-1003">Cell membrane</keyword>
<dbReference type="EMBL" id="HG994586">
    <property type="protein sequence ID" value="CAF3002440.1"/>
    <property type="molecule type" value="Genomic_DNA"/>
</dbReference>
<comment type="catalytic activity">
    <reaction evidence="10">
        <text>L-lysine(out) + L-arginine(in) = L-lysine(in) + L-arginine(out)</text>
        <dbReference type="Rhea" id="RHEA:70827"/>
        <dbReference type="ChEBI" id="CHEBI:32551"/>
        <dbReference type="ChEBI" id="CHEBI:32682"/>
    </reaction>
    <physiologicalReaction direction="left-to-right" evidence="10">
        <dbReference type="Rhea" id="RHEA:70828"/>
    </physiologicalReaction>
</comment>
<dbReference type="OrthoDB" id="5982228at2759"/>
<evidence type="ECO:0000256" key="10">
    <source>
        <dbReference type="ARBA" id="ARBA00051323"/>
    </source>
</evidence>
<evidence type="ECO:0000256" key="9">
    <source>
        <dbReference type="ARBA" id="ARBA00023157"/>
    </source>
</evidence>
<organism evidence="19 20">
    <name type="scientific">Lepeophtheirus salmonis</name>
    <name type="common">Salmon louse</name>
    <name type="synonym">Caligus salmonis</name>
    <dbReference type="NCBI Taxonomy" id="72036"/>
    <lineage>
        <taxon>Eukaryota</taxon>
        <taxon>Metazoa</taxon>
        <taxon>Ecdysozoa</taxon>
        <taxon>Arthropoda</taxon>
        <taxon>Crustacea</taxon>
        <taxon>Multicrustacea</taxon>
        <taxon>Hexanauplia</taxon>
        <taxon>Copepoda</taxon>
        <taxon>Siphonostomatoida</taxon>
        <taxon>Caligidae</taxon>
        <taxon>Lepeophtheirus</taxon>
    </lineage>
</organism>
<comment type="catalytic activity">
    <reaction evidence="13">
        <text>L-cysteine(out) + L-arginine(in) = L-cysteine(in) + L-arginine(out)</text>
        <dbReference type="Rhea" id="RHEA:71071"/>
        <dbReference type="ChEBI" id="CHEBI:32682"/>
        <dbReference type="ChEBI" id="CHEBI:35235"/>
    </reaction>
    <physiologicalReaction direction="left-to-right" evidence="13">
        <dbReference type="Rhea" id="RHEA:71072"/>
    </physiologicalReaction>
</comment>
<evidence type="ECO:0000313" key="19">
    <source>
        <dbReference type="EMBL" id="CAF3002440.1"/>
    </source>
</evidence>
<evidence type="ECO:0000256" key="6">
    <source>
        <dbReference type="ARBA" id="ARBA00022692"/>
    </source>
</evidence>
<comment type="catalytic activity">
    <reaction evidence="18">
        <text>L-phenylalanine(out) + L-arginine(in) = L-phenylalanine(in) + L-arginine(out)</text>
        <dbReference type="Rhea" id="RHEA:71067"/>
        <dbReference type="ChEBI" id="CHEBI:32682"/>
        <dbReference type="ChEBI" id="CHEBI:58095"/>
    </reaction>
    <physiologicalReaction direction="left-to-right" evidence="18">
        <dbReference type="Rhea" id="RHEA:71068"/>
    </physiologicalReaction>
</comment>
<accession>A0A7R8D283</accession>
<keyword evidence="3" id="KW-0813">Transport</keyword>
<sequence length="490" mass="55232">MRKDMRIVNHHYKKIWGGKTELKREIGLMSGISMVVGTIIGSGIFINTGQVLLKSGSIAMFFIVWTTCGLLATIGALTFVELGTIIPLSGGSYIYIMKGLGDIPAFLSAWISVLITRPAQASIICKGCAQYIISLFLTGNEVYYYKFLAESFFSAALLCILLYTNYKSVRWSLRIQNTLTWGKMLAIFIIIIGGFYNLYLGKWKNLMLGFEHIEGTQSTPTSFPLAFYLCLFAFDGWNQLSLIVEEIQNPTRNLPLAICIGLPLVTILYVLTNISYLTVISPTELYEKDAIALLWARRVFNFWGLENYAPIIMALFVAMSTFGSANGTIFSTGRLMYSVGRNGHLPRILSFIHINNLTPSVSLIFSSMISVIMVLFLDIENLIDIFSFAQWGIYGSAFLSCIVLRWKYRDVIRPFKVWIIIPIIMTFLTLYLLVVPIITDPRAEYLYVIFCLSIGLVYYGPFVWKNITIPGSEHIVKTLQKSGLNYSSTR</sequence>
<gene>
    <name evidence="19" type="ORF">LSAA_13150</name>
</gene>
<comment type="catalytic activity">
    <reaction evidence="11">
        <text>L-cystine(out) + L-arginine(in) = L-cystine(in) + L-arginine(out)</text>
        <dbReference type="Rhea" id="RHEA:71075"/>
        <dbReference type="ChEBI" id="CHEBI:32682"/>
        <dbReference type="ChEBI" id="CHEBI:35491"/>
    </reaction>
    <physiologicalReaction direction="left-to-right" evidence="11">
        <dbReference type="Rhea" id="RHEA:71076"/>
    </physiologicalReaction>
</comment>
<evidence type="ECO:0000256" key="14">
    <source>
        <dbReference type="ARBA" id="ARBA00052732"/>
    </source>
</evidence>
<evidence type="ECO:0000256" key="4">
    <source>
        <dbReference type="ARBA" id="ARBA00022475"/>
    </source>
</evidence>
<evidence type="ECO:0000256" key="1">
    <source>
        <dbReference type="ARBA" id="ARBA00004424"/>
    </source>
</evidence>
<protein>
    <recommendedName>
        <fullName evidence="15">b(0,+)-type amino acid transporter 1</fullName>
    </recommendedName>
    <alternativeName>
        <fullName evidence="16">Glycoprotein-associated amino acid transporter b0,+AT1</fullName>
    </alternativeName>
    <alternativeName>
        <fullName evidence="17">Solute carrier family 7 member 9</fullName>
    </alternativeName>
</protein>
<evidence type="ECO:0000256" key="11">
    <source>
        <dbReference type="ARBA" id="ARBA00051814"/>
    </source>
</evidence>
<keyword evidence="6" id="KW-0812">Transmembrane</keyword>
<evidence type="ECO:0000256" key="7">
    <source>
        <dbReference type="ARBA" id="ARBA00022989"/>
    </source>
</evidence>
<evidence type="ECO:0000256" key="12">
    <source>
        <dbReference type="ARBA" id="ARBA00051835"/>
    </source>
</evidence>
<dbReference type="PANTHER" id="PTHR11785">
    <property type="entry name" value="AMINO ACID TRANSPORTER"/>
    <property type="match status" value="1"/>
</dbReference>
<evidence type="ECO:0000256" key="18">
    <source>
        <dbReference type="ARBA" id="ARBA00093193"/>
    </source>
</evidence>
<comment type="similarity">
    <text evidence="2">Belongs to the amino acid-polyamine-organocation (APC) superfamily.</text>
</comment>
<evidence type="ECO:0000256" key="2">
    <source>
        <dbReference type="ARBA" id="ARBA00009523"/>
    </source>
</evidence>
<dbReference type="AlphaFoldDB" id="A0A7R8D283"/>
<evidence type="ECO:0000256" key="16">
    <source>
        <dbReference type="ARBA" id="ARBA00079910"/>
    </source>
</evidence>
<dbReference type="GO" id="GO:0015179">
    <property type="term" value="F:L-amino acid transmembrane transporter activity"/>
    <property type="evidence" value="ECO:0007669"/>
    <property type="project" value="TreeGrafter"/>
</dbReference>
<evidence type="ECO:0000256" key="15">
    <source>
        <dbReference type="ARBA" id="ARBA00074336"/>
    </source>
</evidence>
<name>A0A7R8D283_LEPSM</name>
<reference evidence="19" key="1">
    <citation type="submission" date="2021-02" db="EMBL/GenBank/DDBJ databases">
        <authorList>
            <person name="Bekaert M."/>
        </authorList>
    </citation>
    <scope>NUCLEOTIDE SEQUENCE</scope>
    <source>
        <strain evidence="19">IoA-00</strain>
    </source>
</reference>
<proteinExistence type="inferred from homology"/>
<dbReference type="PANTHER" id="PTHR11785:SF512">
    <property type="entry name" value="SOBREMESA, ISOFORM B"/>
    <property type="match status" value="1"/>
</dbReference>
<dbReference type="FunFam" id="1.20.1740.10:FF:000015">
    <property type="entry name" value="B(0,+)-type amino acid transporter 1"/>
    <property type="match status" value="1"/>
</dbReference>
<comment type="subcellular location">
    <subcellularLocation>
        <location evidence="1">Apical cell membrane</location>
        <topology evidence="1">Multi-pass membrane protein</topology>
    </subcellularLocation>
</comment>
<evidence type="ECO:0000313" key="20">
    <source>
        <dbReference type="Proteomes" id="UP000675881"/>
    </source>
</evidence>
<dbReference type="Gene3D" id="1.20.1740.10">
    <property type="entry name" value="Amino acid/polyamine transporter I"/>
    <property type="match status" value="1"/>
</dbReference>
<comment type="catalytic activity">
    <reaction evidence="12">
        <text>L-histidine(out) + L-arginine(in) = L-histidine(in) + L-arginine(out)</text>
        <dbReference type="Rhea" id="RHEA:71063"/>
        <dbReference type="ChEBI" id="CHEBI:32682"/>
        <dbReference type="ChEBI" id="CHEBI:57595"/>
    </reaction>
    <physiologicalReaction direction="left-to-right" evidence="12">
        <dbReference type="Rhea" id="RHEA:71064"/>
    </physiologicalReaction>
</comment>
<dbReference type="InterPro" id="IPR050598">
    <property type="entry name" value="AminoAcid_Transporter"/>
</dbReference>
<dbReference type="PIRSF" id="PIRSF006060">
    <property type="entry name" value="AA_transporter"/>
    <property type="match status" value="1"/>
</dbReference>
<keyword evidence="5" id="KW-0597">Phosphoprotein</keyword>
<evidence type="ECO:0000256" key="8">
    <source>
        <dbReference type="ARBA" id="ARBA00023136"/>
    </source>
</evidence>
<dbReference type="Pfam" id="PF13520">
    <property type="entry name" value="AA_permease_2"/>
    <property type="match status" value="1"/>
</dbReference>
<dbReference type="InterPro" id="IPR002293">
    <property type="entry name" value="AA/rel_permease1"/>
</dbReference>
<keyword evidence="7" id="KW-1133">Transmembrane helix</keyword>
<evidence type="ECO:0000256" key="17">
    <source>
        <dbReference type="ARBA" id="ARBA00083296"/>
    </source>
</evidence>
<keyword evidence="9" id="KW-1015">Disulfide bond</keyword>